<accession>A0A9W6K142</accession>
<dbReference type="InterPro" id="IPR001303">
    <property type="entry name" value="Aldolase_II/adducin_N"/>
</dbReference>
<sequence length="254" mass="28509">MSVTSLRPEMTAAEWQQRVELAACYRLLAHYRMTDLIYTHCTVRVPGEPGRFLINPYGHRWEEITASSLVKIDVEGNKIDDSPHRVNPAGFTIHSAVHMARHDAACVIHTHTRGGMAVASLKEGLLPLNQIALQFYGRLGIHDYEGIALDLDERERIIADLGTDKCGLLLRNHGLLTVGRTVAEAFNLMFYLERACEVQVATLSMGRDIVLPPQDVCEKVGAQYNQMNFDDGDLLLEWAAHLRMLDGIDPSYRN</sequence>
<dbReference type="PANTHER" id="PTHR10672:SF3">
    <property type="entry name" value="PROTEIN HU-LI TAI SHAO"/>
    <property type="match status" value="1"/>
</dbReference>
<dbReference type="Pfam" id="PF00596">
    <property type="entry name" value="Aldolase_II"/>
    <property type="match status" value="1"/>
</dbReference>
<dbReference type="GO" id="GO:0005856">
    <property type="term" value="C:cytoskeleton"/>
    <property type="evidence" value="ECO:0007669"/>
    <property type="project" value="TreeGrafter"/>
</dbReference>
<dbReference type="Gene3D" id="3.40.225.10">
    <property type="entry name" value="Class II aldolase/adducin N-terminal domain"/>
    <property type="match status" value="1"/>
</dbReference>
<gene>
    <name evidence="3" type="ORF">GCM10017653_38450</name>
</gene>
<protein>
    <submittedName>
        <fullName evidence="3">Class II aldolase</fullName>
    </submittedName>
</protein>
<dbReference type="NCBIfam" id="NF005451">
    <property type="entry name" value="PRK07044.1"/>
    <property type="match status" value="1"/>
</dbReference>
<dbReference type="InterPro" id="IPR051017">
    <property type="entry name" value="Aldolase-II_Adducin_sf"/>
</dbReference>
<dbReference type="PANTHER" id="PTHR10672">
    <property type="entry name" value="ADDUCIN"/>
    <property type="match status" value="1"/>
</dbReference>
<reference evidence="3" key="1">
    <citation type="journal article" date="2014" name="Int. J. Syst. Evol. Microbiol.">
        <title>Complete genome sequence of Corynebacterium casei LMG S-19264T (=DSM 44701T), isolated from a smear-ripened cheese.</title>
        <authorList>
            <consortium name="US DOE Joint Genome Institute (JGI-PGF)"/>
            <person name="Walter F."/>
            <person name="Albersmeier A."/>
            <person name="Kalinowski J."/>
            <person name="Ruckert C."/>
        </authorList>
    </citation>
    <scope>NUCLEOTIDE SEQUENCE</scope>
    <source>
        <strain evidence="3">VKM B-2789</strain>
    </source>
</reference>
<reference evidence="3" key="2">
    <citation type="submission" date="2023-01" db="EMBL/GenBank/DDBJ databases">
        <authorList>
            <person name="Sun Q."/>
            <person name="Evtushenko L."/>
        </authorList>
    </citation>
    <scope>NUCLEOTIDE SEQUENCE</scope>
    <source>
        <strain evidence="3">VKM B-2789</strain>
    </source>
</reference>
<evidence type="ECO:0000256" key="1">
    <source>
        <dbReference type="ARBA" id="ARBA00037961"/>
    </source>
</evidence>
<keyword evidence="4" id="KW-1185">Reference proteome</keyword>
<dbReference type="AlphaFoldDB" id="A0A9W6K142"/>
<comment type="similarity">
    <text evidence="1">Belongs to the aldolase class II family.</text>
</comment>
<proteinExistence type="inferred from homology"/>
<name>A0A9W6K142_9HYPH</name>
<evidence type="ECO:0000313" key="3">
    <source>
        <dbReference type="EMBL" id="GLK85775.1"/>
    </source>
</evidence>
<evidence type="ECO:0000313" key="4">
    <source>
        <dbReference type="Proteomes" id="UP001143330"/>
    </source>
</evidence>
<dbReference type="SUPFAM" id="SSF53639">
    <property type="entry name" value="AraD/HMP-PK domain-like"/>
    <property type="match status" value="1"/>
</dbReference>
<feature type="domain" description="Class II aldolase/adducin N-terminal" evidence="2">
    <location>
        <begin position="19"/>
        <end position="200"/>
    </location>
</feature>
<evidence type="ECO:0000259" key="2">
    <source>
        <dbReference type="SMART" id="SM01007"/>
    </source>
</evidence>
<dbReference type="InterPro" id="IPR036409">
    <property type="entry name" value="Aldolase_II/adducin_N_sf"/>
</dbReference>
<dbReference type="RefSeq" id="WP_213359540.1">
    <property type="nucleotide sequence ID" value="NZ_BSFM01000017.1"/>
</dbReference>
<dbReference type="SMART" id="SM01007">
    <property type="entry name" value="Aldolase_II"/>
    <property type="match status" value="1"/>
</dbReference>
<dbReference type="GO" id="GO:0051015">
    <property type="term" value="F:actin filament binding"/>
    <property type="evidence" value="ECO:0007669"/>
    <property type="project" value="TreeGrafter"/>
</dbReference>
<comment type="caution">
    <text evidence="3">The sequence shown here is derived from an EMBL/GenBank/DDBJ whole genome shotgun (WGS) entry which is preliminary data.</text>
</comment>
<dbReference type="Proteomes" id="UP001143330">
    <property type="component" value="Unassembled WGS sequence"/>
</dbReference>
<dbReference type="EMBL" id="BSFM01000017">
    <property type="protein sequence ID" value="GLK85775.1"/>
    <property type="molecule type" value="Genomic_DNA"/>
</dbReference>
<organism evidence="3 4">
    <name type="scientific">Ancylobacter defluvii</name>
    <dbReference type="NCBI Taxonomy" id="1282440"/>
    <lineage>
        <taxon>Bacteria</taxon>
        <taxon>Pseudomonadati</taxon>
        <taxon>Pseudomonadota</taxon>
        <taxon>Alphaproteobacteria</taxon>
        <taxon>Hyphomicrobiales</taxon>
        <taxon>Xanthobacteraceae</taxon>
        <taxon>Ancylobacter</taxon>
    </lineage>
</organism>